<name>E9GP65_DAPPU</name>
<dbReference type="AlphaFoldDB" id="E9GP65"/>
<dbReference type="PhylomeDB" id="E9GP65"/>
<dbReference type="InParanoid" id="E9GP65"/>
<evidence type="ECO:0000313" key="1">
    <source>
        <dbReference type="EMBL" id="EFX78585.1"/>
    </source>
</evidence>
<reference evidence="1 2" key="1">
    <citation type="journal article" date="2011" name="Science">
        <title>The ecoresponsive genome of Daphnia pulex.</title>
        <authorList>
            <person name="Colbourne J.K."/>
            <person name="Pfrender M.E."/>
            <person name="Gilbert D."/>
            <person name="Thomas W.K."/>
            <person name="Tucker A."/>
            <person name="Oakley T.H."/>
            <person name="Tokishita S."/>
            <person name="Aerts A."/>
            <person name="Arnold G.J."/>
            <person name="Basu M.K."/>
            <person name="Bauer D.J."/>
            <person name="Caceres C.E."/>
            <person name="Carmel L."/>
            <person name="Casola C."/>
            <person name="Choi J.H."/>
            <person name="Detter J.C."/>
            <person name="Dong Q."/>
            <person name="Dusheyko S."/>
            <person name="Eads B.D."/>
            <person name="Frohlich T."/>
            <person name="Geiler-Samerotte K.A."/>
            <person name="Gerlach D."/>
            <person name="Hatcher P."/>
            <person name="Jogdeo S."/>
            <person name="Krijgsveld J."/>
            <person name="Kriventseva E.V."/>
            <person name="Kultz D."/>
            <person name="Laforsch C."/>
            <person name="Lindquist E."/>
            <person name="Lopez J."/>
            <person name="Manak J.R."/>
            <person name="Muller J."/>
            <person name="Pangilinan J."/>
            <person name="Patwardhan R.P."/>
            <person name="Pitluck S."/>
            <person name="Pritham E.J."/>
            <person name="Rechtsteiner A."/>
            <person name="Rho M."/>
            <person name="Rogozin I.B."/>
            <person name="Sakarya O."/>
            <person name="Salamov A."/>
            <person name="Schaack S."/>
            <person name="Shapiro H."/>
            <person name="Shiga Y."/>
            <person name="Skalitzky C."/>
            <person name="Smith Z."/>
            <person name="Souvorov A."/>
            <person name="Sung W."/>
            <person name="Tang Z."/>
            <person name="Tsuchiya D."/>
            <person name="Tu H."/>
            <person name="Vos H."/>
            <person name="Wang M."/>
            <person name="Wolf Y.I."/>
            <person name="Yamagata H."/>
            <person name="Yamada T."/>
            <person name="Ye Y."/>
            <person name="Shaw J.R."/>
            <person name="Andrews J."/>
            <person name="Crease T.J."/>
            <person name="Tang H."/>
            <person name="Lucas S.M."/>
            <person name="Robertson H.M."/>
            <person name="Bork P."/>
            <person name="Koonin E.V."/>
            <person name="Zdobnov E.M."/>
            <person name="Grigoriev I.V."/>
            <person name="Lynch M."/>
            <person name="Boore J.L."/>
        </authorList>
    </citation>
    <scope>NUCLEOTIDE SEQUENCE [LARGE SCALE GENOMIC DNA]</scope>
</reference>
<sequence length="104" mass="12071">MSSRPRASTTKRDSSAALFSLQDTNLSKQHKDDNFPFQFDKAFEMDVDAFLYLDSAAQTLKFKSFFAKLEEEAICIKTEKALMMRKIEKLEKEIENRATLHNEL</sequence>
<accession>E9GP65</accession>
<protein>
    <submittedName>
        <fullName evidence="1">Uncharacterized protein</fullName>
    </submittedName>
</protein>
<dbReference type="EMBL" id="GL732556">
    <property type="protein sequence ID" value="EFX78585.1"/>
    <property type="molecule type" value="Genomic_DNA"/>
</dbReference>
<dbReference type="HOGENOM" id="CLU_2252725_0_0_1"/>
<dbReference type="Proteomes" id="UP000000305">
    <property type="component" value="Unassembled WGS sequence"/>
</dbReference>
<dbReference type="KEGG" id="dpx:DAPPUDRAFT_320213"/>
<keyword evidence="2" id="KW-1185">Reference proteome</keyword>
<proteinExistence type="predicted"/>
<evidence type="ECO:0000313" key="2">
    <source>
        <dbReference type="Proteomes" id="UP000000305"/>
    </source>
</evidence>
<gene>
    <name evidence="1" type="ORF">DAPPUDRAFT_320213</name>
</gene>
<organism evidence="1 2">
    <name type="scientific">Daphnia pulex</name>
    <name type="common">Water flea</name>
    <dbReference type="NCBI Taxonomy" id="6669"/>
    <lineage>
        <taxon>Eukaryota</taxon>
        <taxon>Metazoa</taxon>
        <taxon>Ecdysozoa</taxon>
        <taxon>Arthropoda</taxon>
        <taxon>Crustacea</taxon>
        <taxon>Branchiopoda</taxon>
        <taxon>Diplostraca</taxon>
        <taxon>Cladocera</taxon>
        <taxon>Anomopoda</taxon>
        <taxon>Daphniidae</taxon>
        <taxon>Daphnia</taxon>
    </lineage>
</organism>